<dbReference type="GO" id="GO:0003677">
    <property type="term" value="F:DNA binding"/>
    <property type="evidence" value="ECO:0007669"/>
    <property type="project" value="UniProtKB-KW"/>
</dbReference>
<dbReference type="InterPro" id="IPR012925">
    <property type="entry name" value="TipAS_dom"/>
</dbReference>
<dbReference type="SMART" id="SM00422">
    <property type="entry name" value="HTH_MERR"/>
    <property type="match status" value="1"/>
</dbReference>
<dbReference type="PANTHER" id="PTHR30204:SF90">
    <property type="entry name" value="HTH-TYPE TRANSCRIPTIONAL ACTIVATOR MTA"/>
    <property type="match status" value="1"/>
</dbReference>
<dbReference type="EMBL" id="AEDD01000004">
    <property type="protein sequence ID" value="EFM11343.1"/>
    <property type="molecule type" value="Genomic_DNA"/>
</dbReference>
<dbReference type="Proteomes" id="UP000005387">
    <property type="component" value="Unassembled WGS sequence"/>
</dbReference>
<keyword evidence="1" id="KW-0805">Transcription regulation</keyword>
<dbReference type="PANTHER" id="PTHR30204">
    <property type="entry name" value="REDOX-CYCLING DRUG-SENSING TRANSCRIPTIONAL ACTIVATOR SOXR"/>
    <property type="match status" value="1"/>
</dbReference>
<sequence>MYKVKEVAALAGVSVRTLHHYDEIGLLKPAAIGDNGYRMYSEADLERLQQILFFKELELPLQEVRSILDDSRYDRKQTLALHKELLLKKKHRLEQIIQSVEQTLQSIEGGYAMSKQDMFEPFDMKEIEDHQKKYEQEVQQRWGSTDAYKESARKTAQYTEEDWKRIKAAEQRIYQGLIDRMSFGPDDEQAQAVVASHRQHITDNFYTCSTAIYRGLGDMYVNDPRFTKNIDKYAPGLAAFMREAIHIHCDRVDGEPESG</sequence>
<reference evidence="6 7" key="1">
    <citation type="submission" date="2010-07" db="EMBL/GenBank/DDBJ databases">
        <title>The draft genome of Paenibacillus curdlanolyticus YK9.</title>
        <authorList>
            <consortium name="US DOE Joint Genome Institute (JGI-PGF)"/>
            <person name="Lucas S."/>
            <person name="Copeland A."/>
            <person name="Lapidus A."/>
            <person name="Cheng J.-F."/>
            <person name="Bruce D."/>
            <person name="Goodwin L."/>
            <person name="Pitluck S."/>
            <person name="Land M.L."/>
            <person name="Hauser L."/>
            <person name="Chang Y.-J."/>
            <person name="Jeffries C."/>
            <person name="Anderson I.J."/>
            <person name="Johnson E."/>
            <person name="Loganathan U."/>
            <person name="Mulhopadhyay B."/>
            <person name="Kyrpides N."/>
            <person name="Woyke T.J."/>
        </authorList>
    </citation>
    <scope>NUCLEOTIDE SEQUENCE [LARGE SCALE GENOMIC DNA]</scope>
    <source>
        <strain evidence="6 7">YK9</strain>
    </source>
</reference>
<keyword evidence="4" id="KW-0804">Transcription</keyword>
<dbReference type="GO" id="GO:0003700">
    <property type="term" value="F:DNA-binding transcription factor activity"/>
    <property type="evidence" value="ECO:0007669"/>
    <property type="project" value="InterPro"/>
</dbReference>
<proteinExistence type="predicted"/>
<evidence type="ECO:0000313" key="6">
    <source>
        <dbReference type="EMBL" id="EFM11343.1"/>
    </source>
</evidence>
<evidence type="ECO:0000256" key="2">
    <source>
        <dbReference type="ARBA" id="ARBA00023125"/>
    </source>
</evidence>
<keyword evidence="3" id="KW-0010">Activator</keyword>
<organism evidence="6 7">
    <name type="scientific">Paenibacillus curdlanolyticus YK9</name>
    <dbReference type="NCBI Taxonomy" id="717606"/>
    <lineage>
        <taxon>Bacteria</taxon>
        <taxon>Bacillati</taxon>
        <taxon>Bacillota</taxon>
        <taxon>Bacilli</taxon>
        <taxon>Bacillales</taxon>
        <taxon>Paenibacillaceae</taxon>
        <taxon>Paenibacillus</taxon>
    </lineage>
</organism>
<dbReference type="eggNOG" id="COG0789">
    <property type="taxonomic scope" value="Bacteria"/>
</dbReference>
<dbReference type="CDD" id="cd01106">
    <property type="entry name" value="HTH_TipAL-Mta"/>
    <property type="match status" value="1"/>
</dbReference>
<name>E0I838_9BACL</name>
<dbReference type="RefSeq" id="WP_006037800.1">
    <property type="nucleotide sequence ID" value="NZ_AEDD01000004.1"/>
</dbReference>
<gene>
    <name evidence="6" type="ORF">PaecuDRAFT_1789</name>
</gene>
<evidence type="ECO:0000313" key="7">
    <source>
        <dbReference type="Proteomes" id="UP000005387"/>
    </source>
</evidence>
<dbReference type="SUPFAM" id="SSF46955">
    <property type="entry name" value="Putative DNA-binding domain"/>
    <property type="match status" value="1"/>
</dbReference>
<dbReference type="InterPro" id="IPR000551">
    <property type="entry name" value="MerR-type_HTH_dom"/>
</dbReference>
<keyword evidence="7" id="KW-1185">Reference proteome</keyword>
<dbReference type="InterPro" id="IPR047057">
    <property type="entry name" value="MerR_fam"/>
</dbReference>
<dbReference type="InterPro" id="IPR009061">
    <property type="entry name" value="DNA-bd_dom_put_sf"/>
</dbReference>
<accession>E0I838</accession>
<evidence type="ECO:0000256" key="1">
    <source>
        <dbReference type="ARBA" id="ARBA00023015"/>
    </source>
</evidence>
<evidence type="ECO:0000256" key="4">
    <source>
        <dbReference type="ARBA" id="ARBA00023163"/>
    </source>
</evidence>
<dbReference type="AlphaFoldDB" id="E0I838"/>
<dbReference type="SUPFAM" id="SSF89082">
    <property type="entry name" value="Antibiotic binding domain of TipA-like multidrug resistance regulators"/>
    <property type="match status" value="1"/>
</dbReference>
<dbReference type="PRINTS" id="PR00040">
    <property type="entry name" value="HTHMERR"/>
</dbReference>
<dbReference type="Pfam" id="PF07739">
    <property type="entry name" value="TipAS"/>
    <property type="match status" value="1"/>
</dbReference>
<dbReference type="Gene3D" id="1.10.1660.10">
    <property type="match status" value="1"/>
</dbReference>
<protein>
    <submittedName>
        <fullName evidence="6">Transcriptional regulator, MerR family</fullName>
    </submittedName>
</protein>
<dbReference type="PROSITE" id="PS50937">
    <property type="entry name" value="HTH_MERR_2"/>
    <property type="match status" value="1"/>
</dbReference>
<keyword evidence="2" id="KW-0238">DNA-binding</keyword>
<evidence type="ECO:0000259" key="5">
    <source>
        <dbReference type="PROSITE" id="PS50937"/>
    </source>
</evidence>
<evidence type="ECO:0000256" key="3">
    <source>
        <dbReference type="ARBA" id="ARBA00023159"/>
    </source>
</evidence>
<dbReference type="Pfam" id="PF13411">
    <property type="entry name" value="MerR_1"/>
    <property type="match status" value="1"/>
</dbReference>
<dbReference type="InterPro" id="IPR036244">
    <property type="entry name" value="TipA-like_antibiotic-bd"/>
</dbReference>
<dbReference type="Gene3D" id="1.10.490.50">
    <property type="entry name" value="Antibiotic binding domain of TipA-like multidrug resistance regulators"/>
    <property type="match status" value="1"/>
</dbReference>
<feature type="domain" description="HTH merR-type" evidence="5">
    <location>
        <begin position="1"/>
        <end position="70"/>
    </location>
</feature>
<dbReference type="STRING" id="717606.PaecuDRAFT_1789"/>